<protein>
    <submittedName>
        <fullName evidence="1">Uncharacterized protein</fullName>
    </submittedName>
</protein>
<organism evidence="1 2">
    <name type="scientific">Enhygromyxa salina</name>
    <dbReference type="NCBI Taxonomy" id="215803"/>
    <lineage>
        <taxon>Bacteria</taxon>
        <taxon>Pseudomonadati</taxon>
        <taxon>Myxococcota</taxon>
        <taxon>Polyangia</taxon>
        <taxon>Nannocystales</taxon>
        <taxon>Nannocystaceae</taxon>
        <taxon>Enhygromyxa</taxon>
    </lineage>
</organism>
<dbReference type="Proteomes" id="UP000237968">
    <property type="component" value="Unassembled WGS sequence"/>
</dbReference>
<sequence>MPSVRDEQLLASIRVGDRAAVHALGELIREALRELDIPGVSDARGRLDGVVVPLRARMLERISAPDFELRGSLRAYIMTFVALRRDELEPGAPPTGLRRLTQADPNALAKAVSAALHKLTQSHSPDVRELAHTWLALAEEGASLDVRSGHETARMLKTASPMLARRTDGEFAGALRAFRTMLGYELGKLGF</sequence>
<dbReference type="OrthoDB" id="5505087at2"/>
<name>A0A2S9XFH7_9BACT</name>
<gene>
    <name evidence="1" type="ORF">ENSA5_53860</name>
</gene>
<dbReference type="RefSeq" id="WP_106394601.1">
    <property type="nucleotide sequence ID" value="NZ_PVNK01000234.1"/>
</dbReference>
<evidence type="ECO:0000313" key="2">
    <source>
        <dbReference type="Proteomes" id="UP000237968"/>
    </source>
</evidence>
<reference evidence="1 2" key="1">
    <citation type="submission" date="2018-03" db="EMBL/GenBank/DDBJ databases">
        <title>Draft Genome Sequences of the Obligatory Marine Myxobacteria Enhygromyxa salina SWB005.</title>
        <authorList>
            <person name="Poehlein A."/>
            <person name="Moghaddam J.A."/>
            <person name="Harms H."/>
            <person name="Alanjari M."/>
            <person name="Koenig G.M."/>
            <person name="Daniel R."/>
            <person name="Schaeberle T.F."/>
        </authorList>
    </citation>
    <scope>NUCLEOTIDE SEQUENCE [LARGE SCALE GENOMIC DNA]</scope>
    <source>
        <strain evidence="1 2">SWB005</strain>
    </source>
</reference>
<evidence type="ECO:0000313" key="1">
    <source>
        <dbReference type="EMBL" id="PRP91626.1"/>
    </source>
</evidence>
<dbReference type="AlphaFoldDB" id="A0A2S9XFH7"/>
<accession>A0A2S9XFH7</accession>
<keyword evidence="2" id="KW-1185">Reference proteome</keyword>
<comment type="caution">
    <text evidence="1">The sequence shown here is derived from an EMBL/GenBank/DDBJ whole genome shotgun (WGS) entry which is preliminary data.</text>
</comment>
<dbReference type="EMBL" id="PVNK01000234">
    <property type="protein sequence ID" value="PRP91626.1"/>
    <property type="molecule type" value="Genomic_DNA"/>
</dbReference>
<proteinExistence type="predicted"/>